<dbReference type="Gene3D" id="3.40.50.150">
    <property type="entry name" value="Vaccinia Virus protein VP39"/>
    <property type="match status" value="1"/>
</dbReference>
<organism evidence="2 3">
    <name type="scientific">Natronocella acetinitrilica</name>
    <dbReference type="NCBI Taxonomy" id="414046"/>
    <lineage>
        <taxon>Bacteria</taxon>
        <taxon>Pseudomonadati</taxon>
        <taxon>Pseudomonadota</taxon>
        <taxon>Gammaproteobacteria</taxon>
        <taxon>Chromatiales</taxon>
        <taxon>Ectothiorhodospiraceae</taxon>
        <taxon>Natronocella</taxon>
    </lineage>
</organism>
<dbReference type="SUPFAM" id="SSF53335">
    <property type="entry name" value="S-adenosyl-L-methionine-dependent methyltransferases"/>
    <property type="match status" value="1"/>
</dbReference>
<dbReference type="AlphaFoldDB" id="A0AAE3G7B8"/>
<keyword evidence="2" id="KW-0808">Transferase</keyword>
<gene>
    <name evidence="2" type="ORF">J2T57_004334</name>
</gene>
<dbReference type="PANTHER" id="PTHR43861:SF1">
    <property type="entry name" value="TRANS-ACONITATE 2-METHYLTRANSFERASE"/>
    <property type="match status" value="1"/>
</dbReference>
<proteinExistence type="predicted"/>
<evidence type="ECO:0000313" key="3">
    <source>
        <dbReference type="Proteomes" id="UP001205843"/>
    </source>
</evidence>
<name>A0AAE3G7B8_9GAMM</name>
<evidence type="ECO:0000259" key="1">
    <source>
        <dbReference type="Pfam" id="PF08241"/>
    </source>
</evidence>
<dbReference type="Pfam" id="PF08241">
    <property type="entry name" value="Methyltransf_11"/>
    <property type="match status" value="1"/>
</dbReference>
<sequence>MLSEKLLELFCLHPNKVAKQDHNIETTDLKLAGNELSLLKKESPNLIDALRGMRVVDFGCGHGAQSVALRVDADAYVLGLDTNEKAIALANKLKDKVVGSDSKLVFSAKVEKEFLSSFDVVISQNAMEHYPDPLGALRSMRELLRPGGKAFITFGPPWFAPYGSHMHYFCKLPWVNVLFPEKTVMNVRKNYRSDGAMKYEDVESGLNKMSVEKFKKIVRESGFLEECTVLRRVKGIDAFGKLPLFKEMLVNGVTSTLTNPG</sequence>
<protein>
    <submittedName>
        <fullName evidence="2">SAM-dependent methyltransferase</fullName>
    </submittedName>
</protein>
<dbReference type="PANTHER" id="PTHR43861">
    <property type="entry name" value="TRANS-ACONITATE 2-METHYLTRANSFERASE-RELATED"/>
    <property type="match status" value="1"/>
</dbReference>
<feature type="domain" description="Methyltransferase type 11" evidence="1">
    <location>
        <begin position="56"/>
        <end position="152"/>
    </location>
</feature>
<dbReference type="RefSeq" id="WP_253485359.1">
    <property type="nucleotide sequence ID" value="NZ_JALJXV010000014.1"/>
</dbReference>
<dbReference type="GO" id="GO:0032259">
    <property type="term" value="P:methylation"/>
    <property type="evidence" value="ECO:0007669"/>
    <property type="project" value="UniProtKB-KW"/>
</dbReference>
<keyword evidence="2" id="KW-0489">Methyltransferase</keyword>
<dbReference type="EMBL" id="JALJXV010000014">
    <property type="protein sequence ID" value="MCP1677160.1"/>
    <property type="molecule type" value="Genomic_DNA"/>
</dbReference>
<accession>A0AAE3G7B8</accession>
<evidence type="ECO:0000313" key="2">
    <source>
        <dbReference type="EMBL" id="MCP1677160.1"/>
    </source>
</evidence>
<dbReference type="Proteomes" id="UP001205843">
    <property type="component" value="Unassembled WGS sequence"/>
</dbReference>
<dbReference type="InterPro" id="IPR029063">
    <property type="entry name" value="SAM-dependent_MTases_sf"/>
</dbReference>
<comment type="caution">
    <text evidence="2">The sequence shown here is derived from an EMBL/GenBank/DDBJ whole genome shotgun (WGS) entry which is preliminary data.</text>
</comment>
<dbReference type="GO" id="GO:0008757">
    <property type="term" value="F:S-adenosylmethionine-dependent methyltransferase activity"/>
    <property type="evidence" value="ECO:0007669"/>
    <property type="project" value="InterPro"/>
</dbReference>
<dbReference type="InterPro" id="IPR013216">
    <property type="entry name" value="Methyltransf_11"/>
</dbReference>
<reference evidence="2" key="1">
    <citation type="submission" date="2022-03" db="EMBL/GenBank/DDBJ databases">
        <title>Genomic Encyclopedia of Type Strains, Phase III (KMG-III): the genomes of soil and plant-associated and newly described type strains.</title>
        <authorList>
            <person name="Whitman W."/>
        </authorList>
    </citation>
    <scope>NUCLEOTIDE SEQUENCE</scope>
    <source>
        <strain evidence="2">ANL 6-2</strain>
    </source>
</reference>
<dbReference type="CDD" id="cd02440">
    <property type="entry name" value="AdoMet_MTases"/>
    <property type="match status" value="1"/>
</dbReference>
<keyword evidence="3" id="KW-1185">Reference proteome</keyword>